<name>A0A8D0ATJ3_SALMN</name>
<dbReference type="GO" id="GO:0030246">
    <property type="term" value="F:carbohydrate binding"/>
    <property type="evidence" value="ECO:0007669"/>
    <property type="project" value="UniProtKB-UniRule"/>
</dbReference>
<dbReference type="Gene3D" id="2.60.120.200">
    <property type="match status" value="1"/>
</dbReference>
<dbReference type="InterPro" id="IPR013320">
    <property type="entry name" value="ConA-like_dom_sf"/>
</dbReference>
<dbReference type="CDD" id="cd00070">
    <property type="entry name" value="GLECT"/>
    <property type="match status" value="1"/>
</dbReference>
<feature type="domain" description="Galectin" evidence="4">
    <location>
        <begin position="6"/>
        <end position="131"/>
    </location>
</feature>
<dbReference type="SUPFAM" id="SSF49899">
    <property type="entry name" value="Concanavalin A-like lectins/glucanases"/>
    <property type="match status" value="1"/>
</dbReference>
<evidence type="ECO:0000256" key="2">
    <source>
        <dbReference type="ARBA" id="ARBA00022737"/>
    </source>
</evidence>
<dbReference type="GO" id="GO:0005737">
    <property type="term" value="C:cytoplasm"/>
    <property type="evidence" value="ECO:0007669"/>
    <property type="project" value="TreeGrafter"/>
</dbReference>
<protein>
    <recommendedName>
        <fullName evidence="3">Galectin</fullName>
    </recommendedName>
</protein>
<dbReference type="InterPro" id="IPR001079">
    <property type="entry name" value="Galectin_CRD"/>
</dbReference>
<dbReference type="PANTHER" id="PTHR11346:SF111">
    <property type="entry name" value="GALECTIN-12"/>
    <property type="match status" value="1"/>
</dbReference>
<accession>A0A8D0ATJ3</accession>
<evidence type="ECO:0000259" key="4">
    <source>
        <dbReference type="PROSITE" id="PS51304"/>
    </source>
</evidence>
<dbReference type="InterPro" id="IPR044156">
    <property type="entry name" value="Galectin-like"/>
</dbReference>
<dbReference type="FunFam" id="2.60.120.200:FF:000124">
    <property type="entry name" value="Galectin-4"/>
    <property type="match status" value="1"/>
</dbReference>
<keyword evidence="6" id="KW-1185">Reference proteome</keyword>
<dbReference type="SMART" id="SM00908">
    <property type="entry name" value="Gal-bind_lectin"/>
    <property type="match status" value="1"/>
</dbReference>
<sequence>CQCLPFENANFGGVRDGLLVLVSGSVPYFCQRFQINFQVGSWWKRETDVAFHFNPRFDQHCVVFNSFEGGKWQHEEKSDDLPFHKGEAFEIRFLVSVNGKHFGEFKHRIPMSQVDTLGISGDVEVTSITFQGSVVSCKVLIASILKHEW</sequence>
<dbReference type="AlphaFoldDB" id="A0A8D0ATJ3"/>
<dbReference type="GeneTree" id="ENSGT00940000162258"/>
<evidence type="ECO:0000313" key="6">
    <source>
        <dbReference type="Proteomes" id="UP000694421"/>
    </source>
</evidence>
<reference evidence="5" key="2">
    <citation type="submission" date="2025-09" db="UniProtKB">
        <authorList>
            <consortium name="Ensembl"/>
        </authorList>
    </citation>
    <scope>IDENTIFICATION</scope>
</reference>
<evidence type="ECO:0000256" key="3">
    <source>
        <dbReference type="RuleBase" id="RU102079"/>
    </source>
</evidence>
<proteinExistence type="predicted"/>
<keyword evidence="2" id="KW-0677">Repeat</keyword>
<keyword evidence="1 3" id="KW-0430">Lectin</keyword>
<dbReference type="SMART" id="SM00276">
    <property type="entry name" value="GLECT"/>
    <property type="match status" value="1"/>
</dbReference>
<reference evidence="5" key="1">
    <citation type="submission" date="2025-08" db="UniProtKB">
        <authorList>
            <consortium name="Ensembl"/>
        </authorList>
    </citation>
    <scope>IDENTIFICATION</scope>
</reference>
<evidence type="ECO:0000313" key="5">
    <source>
        <dbReference type="Ensembl" id="ENSSMRP00000000402.1"/>
    </source>
</evidence>
<dbReference type="PANTHER" id="PTHR11346">
    <property type="entry name" value="GALECTIN"/>
    <property type="match status" value="1"/>
</dbReference>
<dbReference type="PROSITE" id="PS51304">
    <property type="entry name" value="GALECTIN"/>
    <property type="match status" value="1"/>
</dbReference>
<dbReference type="OMA" id="NGAHYCD"/>
<organism evidence="5 6">
    <name type="scientific">Salvator merianae</name>
    <name type="common">Argentine black and white tegu</name>
    <name type="synonym">Tupinambis merianae</name>
    <dbReference type="NCBI Taxonomy" id="96440"/>
    <lineage>
        <taxon>Eukaryota</taxon>
        <taxon>Metazoa</taxon>
        <taxon>Chordata</taxon>
        <taxon>Craniata</taxon>
        <taxon>Vertebrata</taxon>
        <taxon>Euteleostomi</taxon>
        <taxon>Lepidosauria</taxon>
        <taxon>Squamata</taxon>
        <taxon>Bifurcata</taxon>
        <taxon>Unidentata</taxon>
        <taxon>Episquamata</taxon>
        <taxon>Laterata</taxon>
        <taxon>Teiioidea</taxon>
        <taxon>Teiidae</taxon>
        <taxon>Salvator</taxon>
    </lineage>
</organism>
<dbReference type="Proteomes" id="UP000694421">
    <property type="component" value="Unplaced"/>
</dbReference>
<dbReference type="Pfam" id="PF00337">
    <property type="entry name" value="Gal-bind_lectin"/>
    <property type="match status" value="1"/>
</dbReference>
<dbReference type="Ensembl" id="ENSSMRT00000000491.1">
    <property type="protein sequence ID" value="ENSSMRP00000000402.1"/>
    <property type="gene ID" value="ENSSMRG00000000373.1"/>
</dbReference>
<evidence type="ECO:0000256" key="1">
    <source>
        <dbReference type="ARBA" id="ARBA00022734"/>
    </source>
</evidence>